<protein>
    <submittedName>
        <fullName evidence="1">Uncharacterized protein</fullName>
    </submittedName>
</protein>
<gene>
    <name evidence="1" type="ORF">QNI22_36920</name>
</gene>
<dbReference type="RefSeq" id="WP_314519157.1">
    <property type="nucleotide sequence ID" value="NZ_JASJOU010000021.1"/>
</dbReference>
<sequence>MRPTGAKSRIYRIQTLVLVCKEAEGFNVASDRRELWTAPFDAIAWVVLQ</sequence>
<evidence type="ECO:0000313" key="1">
    <source>
        <dbReference type="EMBL" id="MDJ1506300.1"/>
    </source>
</evidence>
<proteinExistence type="predicted"/>
<accession>A0AAE3RAN1</accession>
<evidence type="ECO:0000313" key="2">
    <source>
        <dbReference type="Proteomes" id="UP001232063"/>
    </source>
</evidence>
<organism evidence="1 2">
    <name type="scientific">Xanthocytophaga agilis</name>
    <dbReference type="NCBI Taxonomy" id="3048010"/>
    <lineage>
        <taxon>Bacteria</taxon>
        <taxon>Pseudomonadati</taxon>
        <taxon>Bacteroidota</taxon>
        <taxon>Cytophagia</taxon>
        <taxon>Cytophagales</taxon>
        <taxon>Rhodocytophagaceae</taxon>
        <taxon>Xanthocytophaga</taxon>
    </lineage>
</organism>
<dbReference type="Proteomes" id="UP001232063">
    <property type="component" value="Unassembled WGS sequence"/>
</dbReference>
<dbReference type="EMBL" id="JASJOU010000021">
    <property type="protein sequence ID" value="MDJ1506300.1"/>
    <property type="molecule type" value="Genomic_DNA"/>
</dbReference>
<keyword evidence="2" id="KW-1185">Reference proteome</keyword>
<name>A0AAE3RAN1_9BACT</name>
<reference evidence="1" key="1">
    <citation type="submission" date="2023-05" db="EMBL/GenBank/DDBJ databases">
        <authorList>
            <person name="Zhang X."/>
        </authorList>
    </citation>
    <scope>NUCLEOTIDE SEQUENCE</scope>
    <source>
        <strain evidence="1">BD1B2-1</strain>
    </source>
</reference>
<dbReference type="AlphaFoldDB" id="A0AAE3RAN1"/>
<comment type="caution">
    <text evidence="1">The sequence shown here is derived from an EMBL/GenBank/DDBJ whole genome shotgun (WGS) entry which is preliminary data.</text>
</comment>